<dbReference type="PANTHER" id="PTHR31259:SF3">
    <property type="entry name" value="ENDOSOME-ASSOCIATED-TRAFFICKING REGULATOR 1"/>
    <property type="match status" value="1"/>
</dbReference>
<sequence length="561" mass="62091">MASRGRKTDDSCRRSSLPKRHMWCSSSDEEEQEEKEEEEETATATTFGFGLATPWRPVGGKNAKNPPSPSGNEAVFPPSSPSNEEKMTPERCRDTQSRNNPSPTSDRFGRSRVDPVEQSTGQDSSSRRDSNPFSFKAFLKNGTQQTNYHNTGARPKVYSSTTSSPGSVLDKDNVGGGGGGGGVYSGRNPTELPDFVQDHLVIEQCYLNHENSQPVLPDVDNLPDFALNSMEQRQQSRLRGETMKNDSDVLCDDLRSFDLTDTLHKGLPHRDHSASNAMHSNHLDLPMFEDRLNETAPSLPRPEHRGFPFDLPLPFHDSNPNINATSRDDLPSGGEASVHKSLPDFLSDGPIHNRSTDSEPTASMAESTERRLLLENEILRQQLEASRRQLGEKMERIRSLEADVLSKKEVEHEEAVHLEKAMEQVEDNLKRSTKRAVNAESTVTSLKKEIKVLTVSTLCAQPRTEISLLRMENSQLRAGISTAGQSETTAGAVNMNRTVRRLARDLFAAASSAEVSLRQLMSGVDNLRVLASTLENVDRIEDWTKDFLPDSDEDNAAGPAV</sequence>
<dbReference type="GO" id="GO:0005813">
    <property type="term" value="C:centrosome"/>
    <property type="evidence" value="ECO:0007669"/>
    <property type="project" value="TreeGrafter"/>
</dbReference>
<keyword evidence="3 4" id="KW-0175">Coiled coil</keyword>
<gene>
    <name evidence="6" type="ORF">DBV15_06447</name>
</gene>
<feature type="region of interest" description="Disordered" evidence="5">
    <location>
        <begin position="294"/>
        <end position="368"/>
    </location>
</feature>
<dbReference type="PANTHER" id="PTHR31259">
    <property type="entry name" value="ENDOSOME-ASSOCIATED TRAFFICKING REGULATOR 1"/>
    <property type="match status" value="1"/>
</dbReference>
<feature type="compositionally biased region" description="Basic and acidic residues" evidence="5">
    <location>
        <begin position="83"/>
        <end position="96"/>
    </location>
</feature>
<dbReference type="GO" id="GO:1903566">
    <property type="term" value="P:positive regulation of protein localization to cilium"/>
    <property type="evidence" value="ECO:0007669"/>
    <property type="project" value="TreeGrafter"/>
</dbReference>
<proteinExistence type="inferred from homology"/>
<dbReference type="GO" id="GO:0055037">
    <property type="term" value="C:recycling endosome"/>
    <property type="evidence" value="ECO:0007669"/>
    <property type="project" value="TreeGrafter"/>
</dbReference>
<protein>
    <recommendedName>
        <fullName evidence="2">Endosome-associated-trafficking regulator 1</fullName>
    </recommendedName>
</protein>
<feature type="compositionally biased region" description="Low complexity" evidence="5">
    <location>
        <begin position="42"/>
        <end position="53"/>
    </location>
</feature>
<dbReference type="GO" id="GO:0032465">
    <property type="term" value="P:regulation of cytokinesis"/>
    <property type="evidence" value="ECO:0007669"/>
    <property type="project" value="TreeGrafter"/>
</dbReference>
<dbReference type="InterPro" id="IPR026757">
    <property type="entry name" value="ENTR1"/>
</dbReference>
<feature type="region of interest" description="Disordered" evidence="5">
    <location>
        <begin position="1"/>
        <end position="185"/>
    </location>
</feature>
<evidence type="ECO:0000256" key="4">
    <source>
        <dbReference type="SAM" id="Coils"/>
    </source>
</evidence>
<evidence type="ECO:0000313" key="7">
    <source>
        <dbReference type="Proteomes" id="UP000310200"/>
    </source>
</evidence>
<evidence type="ECO:0000313" key="6">
    <source>
        <dbReference type="EMBL" id="TGZ53702.1"/>
    </source>
</evidence>
<feature type="compositionally biased region" description="Polar residues" evidence="5">
    <location>
        <begin position="141"/>
        <end position="150"/>
    </location>
</feature>
<keyword evidence="7" id="KW-1185">Reference proteome</keyword>
<dbReference type="GO" id="GO:0045724">
    <property type="term" value="P:positive regulation of cilium assembly"/>
    <property type="evidence" value="ECO:0007669"/>
    <property type="project" value="TreeGrafter"/>
</dbReference>
<feature type="compositionally biased region" description="Basic and acidic residues" evidence="5">
    <location>
        <begin position="1"/>
        <end position="13"/>
    </location>
</feature>
<dbReference type="GO" id="GO:0005769">
    <property type="term" value="C:early endosome"/>
    <property type="evidence" value="ECO:0007669"/>
    <property type="project" value="TreeGrafter"/>
</dbReference>
<reference evidence="6 7" key="1">
    <citation type="journal article" date="2019" name="Philos. Trans. R. Soc. Lond., B, Biol. Sci.">
        <title>Ant behaviour and brain gene expression of defending hosts depend on the ecological success of the intruding social parasite.</title>
        <authorList>
            <person name="Kaur R."/>
            <person name="Stoldt M."/>
            <person name="Jongepier E."/>
            <person name="Feldmeyer B."/>
            <person name="Menzel F."/>
            <person name="Bornberg-Bauer E."/>
            <person name="Foitzik S."/>
        </authorList>
    </citation>
    <scope>NUCLEOTIDE SEQUENCE [LARGE SCALE GENOMIC DNA]</scope>
    <source>
        <tissue evidence="6">Whole body</tissue>
    </source>
</reference>
<evidence type="ECO:0000256" key="5">
    <source>
        <dbReference type="SAM" id="MobiDB-lite"/>
    </source>
</evidence>
<dbReference type="EMBL" id="QBLH01000962">
    <property type="protein sequence ID" value="TGZ53702.1"/>
    <property type="molecule type" value="Genomic_DNA"/>
</dbReference>
<name>A0A4S2KUG2_9HYME</name>
<dbReference type="AlphaFoldDB" id="A0A4S2KUG2"/>
<comment type="similarity">
    <text evidence="1">Belongs to the ENTR1 family.</text>
</comment>
<evidence type="ECO:0000256" key="1">
    <source>
        <dbReference type="ARBA" id="ARBA00007791"/>
    </source>
</evidence>
<feature type="coiled-coil region" evidence="4">
    <location>
        <begin position="369"/>
        <end position="449"/>
    </location>
</feature>
<evidence type="ECO:0000256" key="2">
    <source>
        <dbReference type="ARBA" id="ARBA00016007"/>
    </source>
</evidence>
<dbReference type="Proteomes" id="UP000310200">
    <property type="component" value="Unassembled WGS sequence"/>
</dbReference>
<organism evidence="6 7">
    <name type="scientific">Temnothorax longispinosus</name>
    <dbReference type="NCBI Taxonomy" id="300112"/>
    <lineage>
        <taxon>Eukaryota</taxon>
        <taxon>Metazoa</taxon>
        <taxon>Ecdysozoa</taxon>
        <taxon>Arthropoda</taxon>
        <taxon>Hexapoda</taxon>
        <taxon>Insecta</taxon>
        <taxon>Pterygota</taxon>
        <taxon>Neoptera</taxon>
        <taxon>Endopterygota</taxon>
        <taxon>Hymenoptera</taxon>
        <taxon>Apocrita</taxon>
        <taxon>Aculeata</taxon>
        <taxon>Formicoidea</taxon>
        <taxon>Formicidae</taxon>
        <taxon>Myrmicinae</taxon>
        <taxon>Temnothorax</taxon>
    </lineage>
</organism>
<accession>A0A4S2KUG2</accession>
<feature type="compositionally biased region" description="Gly residues" evidence="5">
    <location>
        <begin position="174"/>
        <end position="184"/>
    </location>
</feature>
<comment type="caution">
    <text evidence="6">The sequence shown here is derived from an EMBL/GenBank/DDBJ whole genome shotgun (WGS) entry which is preliminary data.</text>
</comment>
<feature type="compositionally biased region" description="Acidic residues" evidence="5">
    <location>
        <begin position="27"/>
        <end position="41"/>
    </location>
</feature>
<dbReference type="GO" id="GO:0036064">
    <property type="term" value="C:ciliary basal body"/>
    <property type="evidence" value="ECO:0007669"/>
    <property type="project" value="TreeGrafter"/>
</dbReference>
<dbReference type="GO" id="GO:0030496">
    <property type="term" value="C:midbody"/>
    <property type="evidence" value="ECO:0007669"/>
    <property type="project" value="TreeGrafter"/>
</dbReference>
<evidence type="ECO:0000256" key="3">
    <source>
        <dbReference type="ARBA" id="ARBA00023054"/>
    </source>
</evidence>
<dbReference type="STRING" id="300112.A0A4S2KUG2"/>